<accession>A0A183G9K5</accession>
<gene>
    <name evidence="1" type="ORF">HPBE_LOCUS18628</name>
</gene>
<protein>
    <submittedName>
        <fullName evidence="3">CMP/dCMP-type deaminase domain-containing protein</fullName>
    </submittedName>
</protein>
<dbReference type="EMBL" id="UZAH01030813">
    <property type="protein sequence ID" value="VDP12306.1"/>
    <property type="molecule type" value="Genomic_DNA"/>
</dbReference>
<dbReference type="WBParaSite" id="HPBE_0001862901-mRNA-1">
    <property type="protein sequence ID" value="HPBE_0001862901-mRNA-1"/>
    <property type="gene ID" value="HPBE_0001862901"/>
</dbReference>
<accession>A0A3P8EYC6</accession>
<keyword evidence="2" id="KW-1185">Reference proteome</keyword>
<dbReference type="Proteomes" id="UP000050761">
    <property type="component" value="Unassembled WGS sequence"/>
</dbReference>
<reference evidence="1 2" key="1">
    <citation type="submission" date="2018-11" db="EMBL/GenBank/DDBJ databases">
        <authorList>
            <consortium name="Pathogen Informatics"/>
        </authorList>
    </citation>
    <scope>NUCLEOTIDE SEQUENCE [LARGE SCALE GENOMIC DNA]</scope>
</reference>
<name>A0A183G9K5_HELPZ</name>
<sequence>MADEGVEIENSGKRRDVPKQACLCLRRPNRARSHLKHYLESNQRAGITPVADLLCDLHACSVALAYLSGMFGLKFVTTVVDGNTQHIPLDGHADGDYEGEVGIVEMTKDEMDKVIMLIADPHFHPCMKCATRVLHLVMAAKLTHWQAGHHLLEDRMKVMSGEF</sequence>
<dbReference type="AlphaFoldDB" id="A0A183G9K5"/>
<organism evidence="2 3">
    <name type="scientific">Heligmosomoides polygyrus</name>
    <name type="common">Parasitic roundworm</name>
    <dbReference type="NCBI Taxonomy" id="6339"/>
    <lineage>
        <taxon>Eukaryota</taxon>
        <taxon>Metazoa</taxon>
        <taxon>Ecdysozoa</taxon>
        <taxon>Nematoda</taxon>
        <taxon>Chromadorea</taxon>
        <taxon>Rhabditida</taxon>
        <taxon>Rhabditina</taxon>
        <taxon>Rhabditomorpha</taxon>
        <taxon>Strongyloidea</taxon>
        <taxon>Heligmosomidae</taxon>
        <taxon>Heligmosomoides</taxon>
    </lineage>
</organism>
<reference evidence="3" key="2">
    <citation type="submission" date="2019-09" db="UniProtKB">
        <authorList>
            <consortium name="WormBaseParasite"/>
        </authorList>
    </citation>
    <scope>IDENTIFICATION</scope>
</reference>
<proteinExistence type="predicted"/>
<evidence type="ECO:0000313" key="1">
    <source>
        <dbReference type="EMBL" id="VDP12306.1"/>
    </source>
</evidence>
<evidence type="ECO:0000313" key="2">
    <source>
        <dbReference type="Proteomes" id="UP000050761"/>
    </source>
</evidence>
<evidence type="ECO:0000313" key="3">
    <source>
        <dbReference type="WBParaSite" id="HPBE_0001862901-mRNA-1"/>
    </source>
</evidence>